<dbReference type="EMBL" id="JBGBPQ010000012">
    <property type="protein sequence ID" value="KAL1514887.1"/>
    <property type="molecule type" value="Genomic_DNA"/>
</dbReference>
<dbReference type="Pfam" id="PF02325">
    <property type="entry name" value="CCB3_YggT"/>
    <property type="match status" value="1"/>
</dbReference>
<protein>
    <submittedName>
        <fullName evidence="2">Uncharacterized protein</fullName>
    </submittedName>
</protein>
<dbReference type="AlphaFoldDB" id="A0AB34J6G2"/>
<dbReference type="PANTHER" id="PTHR33219">
    <property type="entry name" value="YLMG HOMOLOG PROTEIN 2, CHLOROPLASTIC"/>
    <property type="match status" value="1"/>
</dbReference>
<organism evidence="2 3">
    <name type="scientific">Prymnesium parvum</name>
    <name type="common">Toxic golden alga</name>
    <dbReference type="NCBI Taxonomy" id="97485"/>
    <lineage>
        <taxon>Eukaryota</taxon>
        <taxon>Haptista</taxon>
        <taxon>Haptophyta</taxon>
        <taxon>Prymnesiophyceae</taxon>
        <taxon>Prymnesiales</taxon>
        <taxon>Prymnesiaceae</taxon>
        <taxon>Prymnesium</taxon>
    </lineage>
</organism>
<dbReference type="PANTHER" id="PTHR33219:SF14">
    <property type="entry name" value="PROTEIN COFACTOR ASSEMBLY OF COMPLEX C SUBUNIT B CCB3, CHLOROPLASTIC-RELATED"/>
    <property type="match status" value="1"/>
</dbReference>
<evidence type="ECO:0000313" key="2">
    <source>
        <dbReference type="EMBL" id="KAL1514887.1"/>
    </source>
</evidence>
<accession>A0AB34J6G2</accession>
<gene>
    <name evidence="2" type="ORF">AB1Y20_003969</name>
</gene>
<feature type="chain" id="PRO_5044266323" evidence="1">
    <location>
        <begin position="17"/>
        <end position="167"/>
    </location>
</feature>
<name>A0AB34J6G2_PRYPA</name>
<dbReference type="GO" id="GO:0016020">
    <property type="term" value="C:membrane"/>
    <property type="evidence" value="ECO:0007669"/>
    <property type="project" value="InterPro"/>
</dbReference>
<reference evidence="2 3" key="1">
    <citation type="journal article" date="2024" name="Science">
        <title>Giant polyketide synthase enzymes in the biosynthesis of giant marine polyether toxins.</title>
        <authorList>
            <person name="Fallon T.R."/>
            <person name="Shende V.V."/>
            <person name="Wierzbicki I.H."/>
            <person name="Pendleton A.L."/>
            <person name="Watervoot N.F."/>
            <person name="Auber R.P."/>
            <person name="Gonzalez D.J."/>
            <person name="Wisecaver J.H."/>
            <person name="Moore B.S."/>
        </authorList>
    </citation>
    <scope>NUCLEOTIDE SEQUENCE [LARGE SCALE GENOMIC DNA]</scope>
    <source>
        <strain evidence="2 3">12B1</strain>
    </source>
</reference>
<keyword evidence="1" id="KW-0732">Signal</keyword>
<feature type="signal peptide" evidence="1">
    <location>
        <begin position="1"/>
        <end position="16"/>
    </location>
</feature>
<keyword evidence="3" id="KW-1185">Reference proteome</keyword>
<sequence>MLRACALLLLAAPLEALVVHRREQNVAMATPLSPPQRPKLRAAPLAMVIPGDSLAEVILVDGSLNFLSIYTGLISLRILLSWFPQAQSISLLQPLFTVSDVYLNLFRGIVPPIGGIDISPIGAFFVLNLITNSVASLGATGPPTARGSRGQAVVRRLQGFRDRLKSC</sequence>
<evidence type="ECO:0000256" key="1">
    <source>
        <dbReference type="SAM" id="SignalP"/>
    </source>
</evidence>
<dbReference type="InterPro" id="IPR003425">
    <property type="entry name" value="CCB3/YggT"/>
</dbReference>
<comment type="caution">
    <text evidence="2">The sequence shown here is derived from an EMBL/GenBank/DDBJ whole genome shotgun (WGS) entry which is preliminary data.</text>
</comment>
<proteinExistence type="predicted"/>
<dbReference type="Proteomes" id="UP001515480">
    <property type="component" value="Unassembled WGS sequence"/>
</dbReference>
<evidence type="ECO:0000313" key="3">
    <source>
        <dbReference type="Proteomes" id="UP001515480"/>
    </source>
</evidence>